<evidence type="ECO:0000313" key="1">
    <source>
        <dbReference type="EMBL" id="MDR7274479.1"/>
    </source>
</evidence>
<accession>A0AAE3YLN5</accession>
<sequence>MENDEHLEVDRLIDLAGDSMLRSLTRGVDVERRLQELYGMPEPDDHAEAVSARG</sequence>
<proteinExistence type="predicted"/>
<comment type="caution">
    <text evidence="1">The sequence shown here is derived from an EMBL/GenBank/DDBJ whole genome shotgun (WGS) entry which is preliminary data.</text>
</comment>
<evidence type="ECO:0000313" key="2">
    <source>
        <dbReference type="Proteomes" id="UP001183643"/>
    </source>
</evidence>
<name>A0AAE3YLN5_9ACTN</name>
<dbReference type="RefSeq" id="WP_310364252.1">
    <property type="nucleotide sequence ID" value="NZ_JAVDYB010000001.1"/>
</dbReference>
<dbReference type="EMBL" id="JAVDYB010000001">
    <property type="protein sequence ID" value="MDR7274479.1"/>
    <property type="molecule type" value="Genomic_DNA"/>
</dbReference>
<gene>
    <name evidence="1" type="ORF">J2S41_001257</name>
</gene>
<reference evidence="1" key="1">
    <citation type="submission" date="2023-07" db="EMBL/GenBank/DDBJ databases">
        <title>Sequencing the genomes of 1000 actinobacteria strains.</title>
        <authorList>
            <person name="Klenk H.-P."/>
        </authorList>
    </citation>
    <scope>NUCLEOTIDE SEQUENCE</scope>
    <source>
        <strain evidence="1">DSM 44707</strain>
    </source>
</reference>
<dbReference type="AlphaFoldDB" id="A0AAE3YLN5"/>
<protein>
    <submittedName>
        <fullName evidence="1">Uncharacterized protein</fullName>
    </submittedName>
</protein>
<organism evidence="1 2">
    <name type="scientific">Catenuloplanes atrovinosus</name>
    <dbReference type="NCBI Taxonomy" id="137266"/>
    <lineage>
        <taxon>Bacteria</taxon>
        <taxon>Bacillati</taxon>
        <taxon>Actinomycetota</taxon>
        <taxon>Actinomycetes</taxon>
        <taxon>Micromonosporales</taxon>
        <taxon>Micromonosporaceae</taxon>
        <taxon>Catenuloplanes</taxon>
    </lineage>
</organism>
<keyword evidence="2" id="KW-1185">Reference proteome</keyword>
<dbReference type="Proteomes" id="UP001183643">
    <property type="component" value="Unassembled WGS sequence"/>
</dbReference>